<dbReference type="AlphaFoldDB" id="A0A853D5M1"/>
<sequence>MLSLEDLETATPHVARSMAGVVQLVLRCRGADLPGSEPVLLALDGMCQQIRNGRDLGDFATASMFSADPEATAQHFGAVVDRLIRRRETHAAPIPIAAAELLSREGGVDVDVLRARSFADALGESARRVGYEMLSLREAVETAASRYRLVPIRRTPAAGAAYLTIDQEFSAQARRLDARANRLLSLGAALASPAEDHRWSSVEAMHHELHREFSQVDAVLTGLRALLRQCDRDAYFSGVGPRFPSLTTLPVETCECGTSSSCDAGEREAPDLPLSTARAVARALRLREASCSTRRELRAALQR</sequence>
<proteinExistence type="predicted"/>
<reference evidence="1 2" key="1">
    <citation type="submission" date="2020-07" db="EMBL/GenBank/DDBJ databases">
        <title>Sequencing the genomes of 1000 actinobacteria strains.</title>
        <authorList>
            <person name="Klenk H.-P."/>
        </authorList>
    </citation>
    <scope>NUCLEOTIDE SEQUENCE [LARGE SCALE GENOMIC DNA]</scope>
    <source>
        <strain evidence="1 2">DSM 15165</strain>
    </source>
</reference>
<comment type="caution">
    <text evidence="1">The sequence shown here is derived from an EMBL/GenBank/DDBJ whole genome shotgun (WGS) entry which is preliminary data.</text>
</comment>
<gene>
    <name evidence="1" type="ORF">HNR13_004212</name>
</gene>
<dbReference type="Proteomes" id="UP000578352">
    <property type="component" value="Unassembled WGS sequence"/>
</dbReference>
<organism evidence="1 2">
    <name type="scientific">Leifsonia shinshuensis</name>
    <dbReference type="NCBI Taxonomy" id="150026"/>
    <lineage>
        <taxon>Bacteria</taxon>
        <taxon>Bacillati</taxon>
        <taxon>Actinomycetota</taxon>
        <taxon>Actinomycetes</taxon>
        <taxon>Micrococcales</taxon>
        <taxon>Microbacteriaceae</taxon>
        <taxon>Leifsonia</taxon>
    </lineage>
</organism>
<name>A0A853D5M1_9MICO</name>
<evidence type="ECO:0000313" key="1">
    <source>
        <dbReference type="EMBL" id="NYJ25925.1"/>
    </source>
</evidence>
<evidence type="ECO:0000313" key="2">
    <source>
        <dbReference type="Proteomes" id="UP000578352"/>
    </source>
</evidence>
<accession>A0A853D5M1</accession>
<dbReference type="EMBL" id="JACCFL010000001">
    <property type="protein sequence ID" value="NYJ25925.1"/>
    <property type="molecule type" value="Genomic_DNA"/>
</dbReference>
<dbReference type="RefSeq" id="WP_179608893.1">
    <property type="nucleotide sequence ID" value="NZ_BAABEH010000001.1"/>
</dbReference>
<protein>
    <submittedName>
        <fullName evidence="1">Uncharacterized protein</fullName>
    </submittedName>
</protein>